<dbReference type="Proteomes" id="UP000887540">
    <property type="component" value="Unplaced"/>
</dbReference>
<feature type="domain" description="Nose resistant-to-fluoxetine protein N-terminal" evidence="2">
    <location>
        <begin position="71"/>
        <end position="209"/>
    </location>
</feature>
<dbReference type="SMART" id="SM00703">
    <property type="entry name" value="NRF"/>
    <property type="match status" value="1"/>
</dbReference>
<dbReference type="InterPro" id="IPR002656">
    <property type="entry name" value="Acyl_transf_3_dom"/>
</dbReference>
<dbReference type="PANTHER" id="PTHR11161">
    <property type="entry name" value="O-ACYLTRANSFERASE"/>
    <property type="match status" value="1"/>
</dbReference>
<reference evidence="4" key="1">
    <citation type="submission" date="2022-11" db="UniProtKB">
        <authorList>
            <consortium name="WormBaseParasite"/>
        </authorList>
    </citation>
    <scope>IDENTIFICATION</scope>
</reference>
<keyword evidence="1" id="KW-0812">Transmembrane</keyword>
<keyword evidence="1" id="KW-0472">Membrane</keyword>
<organism evidence="3 4">
    <name type="scientific">Acrobeloides nanus</name>
    <dbReference type="NCBI Taxonomy" id="290746"/>
    <lineage>
        <taxon>Eukaryota</taxon>
        <taxon>Metazoa</taxon>
        <taxon>Ecdysozoa</taxon>
        <taxon>Nematoda</taxon>
        <taxon>Chromadorea</taxon>
        <taxon>Rhabditida</taxon>
        <taxon>Tylenchina</taxon>
        <taxon>Cephalobomorpha</taxon>
        <taxon>Cephaloboidea</taxon>
        <taxon>Cephalobidae</taxon>
        <taxon>Acrobeloides</taxon>
    </lineage>
</organism>
<dbReference type="InterPro" id="IPR052728">
    <property type="entry name" value="O2_lipid_transport_reg"/>
</dbReference>
<feature type="transmembrane region" description="Helical" evidence="1">
    <location>
        <begin position="359"/>
        <end position="381"/>
    </location>
</feature>
<dbReference type="PANTHER" id="PTHR11161:SF55">
    <property type="entry name" value="NOSE RESISTANT-TO-FLUOXETINE PROTEIN N-TERMINAL DOMAIN-CONTAINING PROTEIN"/>
    <property type="match status" value="1"/>
</dbReference>
<feature type="transmembrane region" description="Helical" evidence="1">
    <location>
        <begin position="315"/>
        <end position="339"/>
    </location>
</feature>
<keyword evidence="3" id="KW-1185">Reference proteome</keyword>
<feature type="transmembrane region" description="Helical" evidence="1">
    <location>
        <begin position="276"/>
        <end position="295"/>
    </location>
</feature>
<accession>A0A914C362</accession>
<keyword evidence="1" id="KW-1133">Transmembrane helix</keyword>
<evidence type="ECO:0000259" key="2">
    <source>
        <dbReference type="SMART" id="SM00703"/>
    </source>
</evidence>
<name>A0A914C362_9BILA</name>
<protein>
    <submittedName>
        <fullName evidence="4">Nose resistant-to-fluoxetine protein N-terminal domain-containing protein</fullName>
    </submittedName>
</protein>
<sequence>MTSCIGYLFFVVWTASICYGQDILRLRNAISKGVSIEAREAHGILKDINVAESFLSMFSSLPLNTTALSLSQECVEDMLPIILFAQNGSSVPGDFVSGSLMQMFDAIGKIPPGIFKGAMTFWGYYPECKNISYQFGGRNRLWETEYSRAKFNMEFKDAKNPDNCNSTMNSLASWDFCMPKGCNNQDVLMLLQSIELINEVPEDPDYRTWIVWIIIGTIIGIGIIASILDYFILDLDSIIRKEKSTQIMLSFSLYANISEIFSAGKSRPGQIGTIHCIRFFSICWVVFGHSFLTAMGSINNPVDMLDMYKDLTTQLIVNALFSVDSFFFISGLLLSFLWFKEYKRSPKRMMNRKAWVMFYVHRIIRLSPPYYLIIAFFTFIYPTLLHNMPLYLSPDASSLSSDSCKKYYWIEMVLLRPKRSNTSRIENGETKQPFEAWEIKNGEDRHTQRV</sequence>
<evidence type="ECO:0000313" key="4">
    <source>
        <dbReference type="WBParaSite" id="ACRNAN_Path_184.g652.t1"/>
    </source>
</evidence>
<dbReference type="WBParaSite" id="ACRNAN_Path_184.g652.t1">
    <property type="protein sequence ID" value="ACRNAN_Path_184.g652.t1"/>
    <property type="gene ID" value="ACRNAN_Path_184.g652"/>
</dbReference>
<dbReference type="Pfam" id="PF01757">
    <property type="entry name" value="Acyl_transf_3"/>
    <property type="match status" value="1"/>
</dbReference>
<feature type="transmembrane region" description="Helical" evidence="1">
    <location>
        <begin position="209"/>
        <end position="233"/>
    </location>
</feature>
<evidence type="ECO:0000256" key="1">
    <source>
        <dbReference type="SAM" id="Phobius"/>
    </source>
</evidence>
<dbReference type="GO" id="GO:0016747">
    <property type="term" value="F:acyltransferase activity, transferring groups other than amino-acyl groups"/>
    <property type="evidence" value="ECO:0007669"/>
    <property type="project" value="InterPro"/>
</dbReference>
<dbReference type="InterPro" id="IPR006621">
    <property type="entry name" value="Nose-resist-to-fluoxetine_N"/>
</dbReference>
<dbReference type="AlphaFoldDB" id="A0A914C362"/>
<evidence type="ECO:0000313" key="3">
    <source>
        <dbReference type="Proteomes" id="UP000887540"/>
    </source>
</evidence>
<dbReference type="Pfam" id="PF20146">
    <property type="entry name" value="NRF"/>
    <property type="match status" value="1"/>
</dbReference>
<proteinExistence type="predicted"/>